<comment type="caution">
    <text evidence="1">The sequence shown here is derived from an EMBL/GenBank/DDBJ whole genome shotgun (WGS) entry which is preliminary data.</text>
</comment>
<reference evidence="1 2" key="1">
    <citation type="submission" date="2014-04" db="EMBL/GenBank/DDBJ databases">
        <title>Genome assembly of Hyalangium minutum DSM 14724.</title>
        <authorList>
            <person name="Sharma G."/>
            <person name="Subramanian S."/>
        </authorList>
    </citation>
    <scope>NUCLEOTIDE SEQUENCE [LARGE SCALE GENOMIC DNA]</scope>
    <source>
        <strain evidence="1 2">DSM 14724</strain>
    </source>
</reference>
<keyword evidence="2" id="KW-1185">Reference proteome</keyword>
<organism evidence="1 2">
    <name type="scientific">Hyalangium minutum</name>
    <dbReference type="NCBI Taxonomy" id="394096"/>
    <lineage>
        <taxon>Bacteria</taxon>
        <taxon>Pseudomonadati</taxon>
        <taxon>Myxococcota</taxon>
        <taxon>Myxococcia</taxon>
        <taxon>Myxococcales</taxon>
        <taxon>Cystobacterineae</taxon>
        <taxon>Archangiaceae</taxon>
        <taxon>Hyalangium</taxon>
    </lineage>
</organism>
<evidence type="ECO:0000313" key="2">
    <source>
        <dbReference type="Proteomes" id="UP000028725"/>
    </source>
</evidence>
<dbReference type="Proteomes" id="UP000028725">
    <property type="component" value="Unassembled WGS sequence"/>
</dbReference>
<proteinExistence type="predicted"/>
<dbReference type="NCBIfam" id="TIGR02265">
    <property type="entry name" value="Mxa_TIGR02265"/>
    <property type="match status" value="1"/>
</dbReference>
<sequence>MKHSAVEGLLRGFGVLTGSAEMTEVLELLGAKGGLPSEIPVDRYISLIEWLARRHFGTQPLKEGIRSVGMRMLHGYRQTLLGNIQLKALNLMGPERLMRKMGDFIGRNSNFGERTAQEVAPRHWKLFFNGVPIAPEFYQGLAEAAFDAMGIRKVRMTFQRKSPEDTEFDVRWE</sequence>
<dbReference type="EMBL" id="JMCB01000005">
    <property type="protein sequence ID" value="KFE69102.1"/>
    <property type="molecule type" value="Genomic_DNA"/>
</dbReference>
<accession>A0A085WN39</accession>
<protein>
    <submittedName>
        <fullName evidence="1">Uncharacterized protein</fullName>
    </submittedName>
</protein>
<gene>
    <name evidence="1" type="ORF">DB31_7004</name>
</gene>
<dbReference type="RefSeq" id="WP_044187847.1">
    <property type="nucleotide sequence ID" value="NZ_JMCB01000005.1"/>
</dbReference>
<dbReference type="Pfam" id="PF09536">
    <property type="entry name" value="DUF2378"/>
    <property type="match status" value="1"/>
</dbReference>
<name>A0A085WN39_9BACT</name>
<dbReference type="InterPro" id="IPR011751">
    <property type="entry name" value="Mxa_paralog_2265"/>
</dbReference>
<evidence type="ECO:0000313" key="1">
    <source>
        <dbReference type="EMBL" id="KFE69102.1"/>
    </source>
</evidence>
<dbReference type="AlphaFoldDB" id="A0A085WN39"/>